<feature type="transmembrane region" description="Helical" evidence="2">
    <location>
        <begin position="104"/>
        <end position="123"/>
    </location>
</feature>
<protein>
    <submittedName>
        <fullName evidence="3">Uncharacterized protein</fullName>
    </submittedName>
</protein>
<keyword evidence="4" id="KW-1185">Reference proteome</keyword>
<accession>A0A438AEQ0</accession>
<comment type="caution">
    <text evidence="3">The sequence shown here is derived from an EMBL/GenBank/DDBJ whole genome shotgun (WGS) entry which is preliminary data.</text>
</comment>
<keyword evidence="2" id="KW-1133">Transmembrane helix</keyword>
<dbReference type="EMBL" id="RQXX01000005">
    <property type="protein sequence ID" value="RVV97181.1"/>
    <property type="molecule type" value="Genomic_DNA"/>
</dbReference>
<dbReference type="AlphaFoldDB" id="A0A438AEQ0"/>
<reference evidence="3 4" key="1">
    <citation type="submission" date="2018-11" db="EMBL/GenBank/DDBJ databases">
        <title>Mesobaculum littorinae gen. nov., sp. nov., isolated from Littorina scabra that represents a novel genus of the order Rhodobacteraceae.</title>
        <authorList>
            <person name="Li F."/>
        </authorList>
    </citation>
    <scope>NUCLEOTIDE SEQUENCE [LARGE SCALE GENOMIC DNA]</scope>
    <source>
        <strain evidence="3 4">M0103</strain>
    </source>
</reference>
<proteinExistence type="predicted"/>
<name>A0A438AEQ0_9RHOB</name>
<evidence type="ECO:0000313" key="4">
    <source>
        <dbReference type="Proteomes" id="UP000285908"/>
    </source>
</evidence>
<dbReference type="RefSeq" id="WP_127907307.1">
    <property type="nucleotide sequence ID" value="NZ_RQXX01000005.1"/>
</dbReference>
<feature type="region of interest" description="Disordered" evidence="1">
    <location>
        <begin position="22"/>
        <end position="44"/>
    </location>
</feature>
<organism evidence="3 4">
    <name type="scientific">Mesobaculum littorinae</name>
    <dbReference type="NCBI Taxonomy" id="2486419"/>
    <lineage>
        <taxon>Bacteria</taxon>
        <taxon>Pseudomonadati</taxon>
        <taxon>Pseudomonadota</taxon>
        <taxon>Alphaproteobacteria</taxon>
        <taxon>Rhodobacterales</taxon>
        <taxon>Roseobacteraceae</taxon>
        <taxon>Mesobaculum</taxon>
    </lineage>
</organism>
<keyword evidence="2" id="KW-0472">Membrane</keyword>
<sequence>MAKLLKRTNRMVPPASRCLTLTARSRHSPVGSSPQRALTEPDVREARSISTARMAAWRTNLPLVPLLSSIGKRRERPLSPAAKAELSFATESGRELRYPEQHQILSGLMAATIPFIGAAIHILCRDRPALEISAH</sequence>
<evidence type="ECO:0000256" key="1">
    <source>
        <dbReference type="SAM" id="MobiDB-lite"/>
    </source>
</evidence>
<gene>
    <name evidence="3" type="ORF">EKE94_14230</name>
</gene>
<evidence type="ECO:0000256" key="2">
    <source>
        <dbReference type="SAM" id="Phobius"/>
    </source>
</evidence>
<dbReference type="Proteomes" id="UP000285908">
    <property type="component" value="Unassembled WGS sequence"/>
</dbReference>
<evidence type="ECO:0000313" key="3">
    <source>
        <dbReference type="EMBL" id="RVV97181.1"/>
    </source>
</evidence>
<keyword evidence="2" id="KW-0812">Transmembrane</keyword>